<keyword evidence="1" id="KW-1133">Transmembrane helix</keyword>
<reference evidence="2 3" key="1">
    <citation type="submission" date="2019-10" db="EMBL/GenBank/DDBJ databases">
        <title>Alkalibaculum tamaniensis sp.nov., a new alkaliphilic acetogen, isolated on methoxylated aromatics from a mud volcano.</title>
        <authorList>
            <person name="Khomyakova M.A."/>
            <person name="Merkel A.Y."/>
            <person name="Bonch-Osmolovskaya E.A."/>
            <person name="Slobodkin A.I."/>
        </authorList>
    </citation>
    <scope>NUCLEOTIDE SEQUENCE [LARGE SCALE GENOMIC DNA]</scope>
    <source>
        <strain evidence="2 3">M08DMB</strain>
    </source>
</reference>
<evidence type="ECO:0000313" key="3">
    <source>
        <dbReference type="Proteomes" id="UP000440004"/>
    </source>
</evidence>
<dbReference type="InterPro" id="IPR024523">
    <property type="entry name" value="DUF3793"/>
</dbReference>
<evidence type="ECO:0000313" key="2">
    <source>
        <dbReference type="EMBL" id="MPW26674.1"/>
    </source>
</evidence>
<accession>A0A6A7KB93</accession>
<dbReference type="AlphaFoldDB" id="A0A6A7KB93"/>
<keyword evidence="1" id="KW-0472">Membrane</keyword>
<feature type="transmembrane region" description="Helical" evidence="1">
    <location>
        <begin position="21"/>
        <end position="42"/>
    </location>
</feature>
<name>A0A6A7KB93_9FIRM</name>
<dbReference type="Pfam" id="PF12672">
    <property type="entry name" value="DUF3793"/>
    <property type="match status" value="1"/>
</dbReference>
<sequence length="200" mass="23770">MEVFIMNKDVKIEYLSKLSKLNGLNYLIAMILFGAAPTIKYIKPSNLITISTKFNMLELWLQKKELICDYLNLRYLSLREDTHSHTILFFNPKVLSNHLLQDENNFYLSQYGYNIEFKYQLEKLKANFNKKFPHEIGVFLGIPPMDVEGFTRNNGKNYLLNSYWKVYCNLKEALKLFDKFDQARIESIHYIDKSKDHFIK</sequence>
<organism evidence="2 3">
    <name type="scientific">Alkalibaculum sporogenes</name>
    <dbReference type="NCBI Taxonomy" id="2655001"/>
    <lineage>
        <taxon>Bacteria</taxon>
        <taxon>Bacillati</taxon>
        <taxon>Bacillota</taxon>
        <taxon>Clostridia</taxon>
        <taxon>Eubacteriales</taxon>
        <taxon>Eubacteriaceae</taxon>
        <taxon>Alkalibaculum</taxon>
    </lineage>
</organism>
<keyword evidence="3" id="KW-1185">Reference proteome</keyword>
<keyword evidence="1" id="KW-0812">Transmembrane</keyword>
<evidence type="ECO:0000256" key="1">
    <source>
        <dbReference type="SAM" id="Phobius"/>
    </source>
</evidence>
<dbReference type="Proteomes" id="UP000440004">
    <property type="component" value="Unassembled WGS sequence"/>
</dbReference>
<gene>
    <name evidence="2" type="ORF">GC105_12830</name>
</gene>
<dbReference type="EMBL" id="WHNX01000023">
    <property type="protein sequence ID" value="MPW26674.1"/>
    <property type="molecule type" value="Genomic_DNA"/>
</dbReference>
<proteinExistence type="predicted"/>
<protein>
    <submittedName>
        <fullName evidence="2">DUF3793 family protein</fullName>
    </submittedName>
</protein>
<comment type="caution">
    <text evidence="2">The sequence shown here is derived from an EMBL/GenBank/DDBJ whole genome shotgun (WGS) entry which is preliminary data.</text>
</comment>